<sequence>MVLIAPLSNESNSSKDRCLRKKTLIIAFSVVVLLALGACVWGAVMTSKFVKVNKKKSIYSEEFDFIVVGLGAGGSVITSRLSEVSSWTVLALDGGPHEELSSTHIDPNNLLPVYSFVSPHDPIITSLPLRAANNKIMYLPRFNGLGGTARLYGGINVRPSPSIMRRWPANWTYDDLLPYYKKIEDHYCYYYNENITGISNEDCRKYHGQYGPLQVNPTYLPEFANVSKLFEPICKDVSQLWGGYNADINGQQHLGCSLFQRYFNRKENRTDEQSDYFLGTSFQGYLQPSVINRGNLRIRSATMVTKILFDKSSPPKAIGVMIQNATGSYTIKVNKEVILAGGAFATPHLLQVSGIGDPLALAQARIPLVATNYHVGKNLRDHVAVPMVLRLKEASSTFPNVVTNSTGYVKSIPNGSKSWIITLNTGLRQDNITDLQIYFSNTNYHSPDLFTNSEPRQCRFGSNGHRETPAEITLRMILQDPSFLGNVTAISDNIHHRPIINFNWESISDYEYGVFNVTIEKFRYLIKNTDWGNLIAEEVYPGIDVPLKTFIDGHLETALHPISTCQMGLCSDTRLRVFNISQVRVCDASAFGEQVDANPSATIFALAERLADIIRFDYNELHQQPQSKTSRVREASGSTISYKTTNNMKDYSEFFPQGA</sequence>
<dbReference type="GO" id="GO:0016614">
    <property type="term" value="F:oxidoreductase activity, acting on CH-OH group of donors"/>
    <property type="evidence" value="ECO:0007669"/>
    <property type="project" value="InterPro"/>
</dbReference>
<dbReference type="GO" id="GO:0050660">
    <property type="term" value="F:flavin adenine dinucleotide binding"/>
    <property type="evidence" value="ECO:0007669"/>
    <property type="project" value="InterPro"/>
</dbReference>
<protein>
    <recommendedName>
        <fullName evidence="7">Glucose-methanol-choline oxidoreductase N-terminal domain-containing protein</fullName>
    </recommendedName>
</protein>
<dbReference type="Pfam" id="PF00732">
    <property type="entry name" value="GMC_oxred_N"/>
    <property type="match status" value="1"/>
</dbReference>
<organism evidence="9 10">
    <name type="scientific">Adineta steineri</name>
    <dbReference type="NCBI Taxonomy" id="433720"/>
    <lineage>
        <taxon>Eukaryota</taxon>
        <taxon>Metazoa</taxon>
        <taxon>Spiralia</taxon>
        <taxon>Gnathifera</taxon>
        <taxon>Rotifera</taxon>
        <taxon>Eurotatoria</taxon>
        <taxon>Bdelloidea</taxon>
        <taxon>Adinetida</taxon>
        <taxon>Adinetidae</taxon>
        <taxon>Adineta</taxon>
    </lineage>
</organism>
<proteinExistence type="inferred from homology"/>
<keyword evidence="6" id="KW-1133">Transmembrane helix</keyword>
<evidence type="ECO:0000256" key="3">
    <source>
        <dbReference type="ARBA" id="ARBA00022630"/>
    </source>
</evidence>
<evidence type="ECO:0000313" key="9">
    <source>
        <dbReference type="EMBL" id="CAF1628369.1"/>
    </source>
</evidence>
<name>A0A816CY60_9BILA</name>
<dbReference type="InterPro" id="IPR007867">
    <property type="entry name" value="GMC_OxRtase_C"/>
</dbReference>
<comment type="similarity">
    <text evidence="2">Belongs to the GMC oxidoreductase family.</text>
</comment>
<dbReference type="InterPro" id="IPR000172">
    <property type="entry name" value="GMC_OxRdtase_N"/>
</dbReference>
<dbReference type="SUPFAM" id="SSF54373">
    <property type="entry name" value="FAD-linked reductases, C-terminal domain"/>
    <property type="match status" value="1"/>
</dbReference>
<keyword evidence="4 5" id="KW-0274">FAD</keyword>
<dbReference type="OrthoDB" id="269227at2759"/>
<gene>
    <name evidence="8" type="ORF">BJG266_LOCUS40000</name>
    <name evidence="9" type="ORF">QVE165_LOCUS56883</name>
</gene>
<keyword evidence="6" id="KW-0472">Membrane</keyword>
<evidence type="ECO:0000313" key="8">
    <source>
        <dbReference type="EMBL" id="CAF1443039.1"/>
    </source>
</evidence>
<feature type="binding site" evidence="5">
    <location>
        <position position="304"/>
    </location>
    <ligand>
        <name>FAD</name>
        <dbReference type="ChEBI" id="CHEBI:57692"/>
    </ligand>
</feature>
<dbReference type="Pfam" id="PF05199">
    <property type="entry name" value="GMC_oxred_C"/>
    <property type="match status" value="1"/>
</dbReference>
<evidence type="ECO:0000256" key="2">
    <source>
        <dbReference type="ARBA" id="ARBA00010790"/>
    </source>
</evidence>
<evidence type="ECO:0000256" key="6">
    <source>
        <dbReference type="SAM" id="Phobius"/>
    </source>
</evidence>
<keyword evidence="10" id="KW-1185">Reference proteome</keyword>
<evidence type="ECO:0000256" key="4">
    <source>
        <dbReference type="ARBA" id="ARBA00022827"/>
    </source>
</evidence>
<dbReference type="Proteomes" id="UP000663832">
    <property type="component" value="Unassembled WGS sequence"/>
</dbReference>
<dbReference type="PROSITE" id="PS00624">
    <property type="entry name" value="GMC_OXRED_2"/>
    <property type="match status" value="1"/>
</dbReference>
<dbReference type="Proteomes" id="UP000663877">
    <property type="component" value="Unassembled WGS sequence"/>
</dbReference>
<feature type="binding site" evidence="5">
    <location>
        <position position="148"/>
    </location>
    <ligand>
        <name>FAD</name>
        <dbReference type="ChEBI" id="CHEBI:57692"/>
    </ligand>
</feature>
<dbReference type="SUPFAM" id="SSF51905">
    <property type="entry name" value="FAD/NAD(P)-binding domain"/>
    <property type="match status" value="1"/>
</dbReference>
<dbReference type="PANTHER" id="PTHR11552:SF147">
    <property type="entry name" value="CHOLINE DEHYDROGENASE, MITOCHONDRIAL"/>
    <property type="match status" value="1"/>
</dbReference>
<dbReference type="InterPro" id="IPR036188">
    <property type="entry name" value="FAD/NAD-bd_sf"/>
</dbReference>
<reference evidence="9" key="1">
    <citation type="submission" date="2021-02" db="EMBL/GenBank/DDBJ databases">
        <authorList>
            <person name="Nowell W R."/>
        </authorList>
    </citation>
    <scope>NUCLEOTIDE SEQUENCE</scope>
</reference>
<dbReference type="Gene3D" id="3.50.50.60">
    <property type="entry name" value="FAD/NAD(P)-binding domain"/>
    <property type="match status" value="1"/>
</dbReference>
<evidence type="ECO:0000313" key="10">
    <source>
        <dbReference type="Proteomes" id="UP000663832"/>
    </source>
</evidence>
<comment type="caution">
    <text evidence="9">The sequence shown here is derived from an EMBL/GenBank/DDBJ whole genome shotgun (WGS) entry which is preliminary data.</text>
</comment>
<feature type="domain" description="Glucose-methanol-choline oxidoreductase N-terminal" evidence="7">
    <location>
        <begin position="342"/>
        <end position="356"/>
    </location>
</feature>
<keyword evidence="3" id="KW-0285">Flavoprotein</keyword>
<dbReference type="AlphaFoldDB" id="A0A816CY60"/>
<keyword evidence="6" id="KW-0812">Transmembrane</keyword>
<dbReference type="EMBL" id="CAJNOI010001850">
    <property type="protein sequence ID" value="CAF1443039.1"/>
    <property type="molecule type" value="Genomic_DNA"/>
</dbReference>
<evidence type="ECO:0000259" key="7">
    <source>
        <dbReference type="PROSITE" id="PS00624"/>
    </source>
</evidence>
<dbReference type="PANTHER" id="PTHR11552">
    <property type="entry name" value="GLUCOSE-METHANOL-CHOLINE GMC OXIDOREDUCTASE"/>
    <property type="match status" value="1"/>
</dbReference>
<accession>A0A816CY60</accession>
<evidence type="ECO:0000256" key="1">
    <source>
        <dbReference type="ARBA" id="ARBA00001974"/>
    </source>
</evidence>
<feature type="transmembrane region" description="Helical" evidence="6">
    <location>
        <begin position="24"/>
        <end position="44"/>
    </location>
</feature>
<dbReference type="InterPro" id="IPR012132">
    <property type="entry name" value="GMC_OxRdtase"/>
</dbReference>
<evidence type="ECO:0000256" key="5">
    <source>
        <dbReference type="PIRSR" id="PIRSR000137-2"/>
    </source>
</evidence>
<dbReference type="PIRSF" id="PIRSF000137">
    <property type="entry name" value="Alcohol_oxidase"/>
    <property type="match status" value="1"/>
</dbReference>
<dbReference type="EMBL" id="CAJNOM010002179">
    <property type="protein sequence ID" value="CAF1628369.1"/>
    <property type="molecule type" value="Genomic_DNA"/>
</dbReference>
<dbReference type="Gene3D" id="3.30.560.10">
    <property type="entry name" value="Glucose Oxidase, domain 3"/>
    <property type="match status" value="1"/>
</dbReference>
<comment type="cofactor">
    <cofactor evidence="1 5">
        <name>FAD</name>
        <dbReference type="ChEBI" id="CHEBI:57692"/>
    </cofactor>
</comment>